<dbReference type="RefSeq" id="WP_090699778.1">
    <property type="nucleotide sequence ID" value="NZ_FOSP01000014.1"/>
</dbReference>
<keyword evidence="2" id="KW-1185">Reference proteome</keyword>
<protein>
    <submittedName>
        <fullName evidence="1">Uncharacterized protein</fullName>
    </submittedName>
</protein>
<dbReference type="Proteomes" id="UP000199533">
    <property type="component" value="Unassembled WGS sequence"/>
</dbReference>
<sequence length="92" mass="10349">MSDQNNVDKLRDILFETLGDLKNKENPMDIERAKAISDVAQTIINTAKVEIDHARITGAPHTTRFIAESVAQEQQELPKGGYIHKIGQRHNN</sequence>
<reference evidence="2" key="1">
    <citation type="submission" date="2016-10" db="EMBL/GenBank/DDBJ databases">
        <authorList>
            <person name="Varghese N."/>
            <person name="Submissions S."/>
        </authorList>
    </citation>
    <scope>NUCLEOTIDE SEQUENCE [LARGE SCALE GENOMIC DNA]</scope>
    <source>
        <strain evidence="2">Nm69</strain>
    </source>
</reference>
<gene>
    <name evidence="1" type="ORF">SAMN05216302_101480</name>
</gene>
<dbReference type="OrthoDB" id="8565540at2"/>
<evidence type="ECO:0000313" key="2">
    <source>
        <dbReference type="Proteomes" id="UP000199533"/>
    </source>
</evidence>
<dbReference type="AlphaFoldDB" id="A0A1I4C649"/>
<dbReference type="EMBL" id="FOSP01000014">
    <property type="protein sequence ID" value="SFK75636.1"/>
    <property type="molecule type" value="Genomic_DNA"/>
</dbReference>
<proteinExistence type="predicted"/>
<accession>A0A1I4C649</accession>
<organism evidence="1 2">
    <name type="scientific">Nitrosomonas aestuarii</name>
    <dbReference type="NCBI Taxonomy" id="52441"/>
    <lineage>
        <taxon>Bacteria</taxon>
        <taxon>Pseudomonadati</taxon>
        <taxon>Pseudomonadota</taxon>
        <taxon>Betaproteobacteria</taxon>
        <taxon>Nitrosomonadales</taxon>
        <taxon>Nitrosomonadaceae</taxon>
        <taxon>Nitrosomonas</taxon>
    </lineage>
</organism>
<name>A0A1I4C649_9PROT</name>
<evidence type="ECO:0000313" key="1">
    <source>
        <dbReference type="EMBL" id="SFK75636.1"/>
    </source>
</evidence>
<dbReference type="STRING" id="52441.SAMN05216302_101480"/>